<dbReference type="SMART" id="SM00015">
    <property type="entry name" value="IQ"/>
    <property type="match status" value="2"/>
</dbReference>
<gene>
    <name evidence="1" type="ORF">WJX74_002716</name>
</gene>
<organism evidence="1 2">
    <name type="scientific">Apatococcus lobatus</name>
    <dbReference type="NCBI Taxonomy" id="904363"/>
    <lineage>
        <taxon>Eukaryota</taxon>
        <taxon>Viridiplantae</taxon>
        <taxon>Chlorophyta</taxon>
        <taxon>core chlorophytes</taxon>
        <taxon>Trebouxiophyceae</taxon>
        <taxon>Chlorellales</taxon>
        <taxon>Chlorellaceae</taxon>
        <taxon>Apatococcus</taxon>
    </lineage>
</organism>
<dbReference type="InterPro" id="IPR000048">
    <property type="entry name" value="IQ_motif_EF-hand-BS"/>
</dbReference>
<reference evidence="1 2" key="1">
    <citation type="journal article" date="2024" name="Nat. Commun.">
        <title>Phylogenomics reveals the evolutionary origins of lichenization in chlorophyte algae.</title>
        <authorList>
            <person name="Puginier C."/>
            <person name="Libourel C."/>
            <person name="Otte J."/>
            <person name="Skaloud P."/>
            <person name="Haon M."/>
            <person name="Grisel S."/>
            <person name="Petersen M."/>
            <person name="Berrin J.G."/>
            <person name="Delaux P.M."/>
            <person name="Dal Grande F."/>
            <person name="Keller J."/>
        </authorList>
    </citation>
    <scope>NUCLEOTIDE SEQUENCE [LARGE SCALE GENOMIC DNA]</scope>
    <source>
        <strain evidence="1 2">SAG 2145</strain>
    </source>
</reference>
<dbReference type="Gene3D" id="1.20.5.190">
    <property type="match status" value="1"/>
</dbReference>
<dbReference type="PROSITE" id="PS50096">
    <property type="entry name" value="IQ"/>
    <property type="match status" value="1"/>
</dbReference>
<proteinExistence type="predicted"/>
<dbReference type="PANTHER" id="PTHR33504:SF2">
    <property type="entry name" value="PROTEIN MFI"/>
    <property type="match status" value="1"/>
</dbReference>
<accession>A0AAW1QI29</accession>
<sequence>MEQHQSSYKAHFAAKIIQTYWRGYVAHTAFLTQKAAAQHIQGWWRRRWIGVRQRRLAALCIQRCWRAYCPRKIYHFFRDLVLFNEKQPPRELLKSINPQEATLFDGATGLHVRFRLGGQSFPPMLFYKIFTHHPISDICAYCPRDYAKDHPRPKRQARLPDASAWYCRMENNDWRPVVATMLPMLTETCQEQRQAKVHYAPIIRHQQLVKHRKMRKRQWLHKAYLRCTSSIDAEPRLGEQHA</sequence>
<name>A0AAW1QI29_9CHLO</name>
<dbReference type="Proteomes" id="UP001438707">
    <property type="component" value="Unassembled WGS sequence"/>
</dbReference>
<dbReference type="AlphaFoldDB" id="A0AAW1QI29"/>
<keyword evidence="2" id="KW-1185">Reference proteome</keyword>
<comment type="caution">
    <text evidence="1">The sequence shown here is derived from an EMBL/GenBank/DDBJ whole genome shotgun (WGS) entry which is preliminary data.</text>
</comment>
<evidence type="ECO:0000313" key="2">
    <source>
        <dbReference type="Proteomes" id="UP001438707"/>
    </source>
</evidence>
<dbReference type="PANTHER" id="PTHR33504">
    <property type="entry name" value="NADH DEHYDROGENASE (UBIQUINONE) 1 BETA SUBCOMPLEX, 4"/>
    <property type="match status" value="1"/>
</dbReference>
<protein>
    <submittedName>
        <fullName evidence="1">Uncharacterized protein</fullName>
    </submittedName>
</protein>
<dbReference type="Pfam" id="PF00612">
    <property type="entry name" value="IQ"/>
    <property type="match status" value="2"/>
</dbReference>
<dbReference type="EMBL" id="JALJOS010000041">
    <property type="protein sequence ID" value="KAK9821024.1"/>
    <property type="molecule type" value="Genomic_DNA"/>
</dbReference>
<evidence type="ECO:0000313" key="1">
    <source>
        <dbReference type="EMBL" id="KAK9821024.1"/>
    </source>
</evidence>